<dbReference type="Proteomes" id="UP000705867">
    <property type="component" value="Unassembled WGS sequence"/>
</dbReference>
<organism evidence="1 2">
    <name type="scientific">Candidatus Nitrobium versatile</name>
    <dbReference type="NCBI Taxonomy" id="2884831"/>
    <lineage>
        <taxon>Bacteria</taxon>
        <taxon>Pseudomonadati</taxon>
        <taxon>Nitrospirota</taxon>
        <taxon>Nitrospiria</taxon>
        <taxon>Nitrospirales</taxon>
        <taxon>Nitrospiraceae</taxon>
        <taxon>Candidatus Nitrobium</taxon>
    </lineage>
</organism>
<reference evidence="1" key="1">
    <citation type="journal article" date="2021" name="bioRxiv">
        <title>Unraveling nitrogen, sulfur and carbon metabolic pathways and microbial community transcriptional responses to substrate deprivation and toxicity stresses in a bioreactor mimicking anoxic brackish coastal sediment conditions.</title>
        <authorList>
            <person name="Martins P.D."/>
            <person name="Echeveste M.J."/>
            <person name="Arshad A."/>
            <person name="Kurth J."/>
            <person name="Ouboter H."/>
            <person name="Jetten M.S.M."/>
            <person name="Welte C.U."/>
        </authorList>
    </citation>
    <scope>NUCLEOTIDE SEQUENCE</scope>
    <source>
        <strain evidence="1">MAG_39</strain>
    </source>
</reference>
<evidence type="ECO:0000313" key="2">
    <source>
        <dbReference type="Proteomes" id="UP000705867"/>
    </source>
</evidence>
<proteinExistence type="predicted"/>
<dbReference type="EMBL" id="JAIOIV010000033">
    <property type="protein sequence ID" value="MBZ0155439.1"/>
    <property type="molecule type" value="Genomic_DNA"/>
</dbReference>
<accession>A0A953JAX3</accession>
<gene>
    <name evidence="1" type="ORF">K8I29_04385</name>
</gene>
<reference evidence="1" key="2">
    <citation type="submission" date="2021-08" db="EMBL/GenBank/DDBJ databases">
        <authorList>
            <person name="Dalcin Martins P."/>
        </authorList>
    </citation>
    <scope>NUCLEOTIDE SEQUENCE</scope>
    <source>
        <strain evidence="1">MAG_39</strain>
    </source>
</reference>
<name>A0A953JAX3_9BACT</name>
<evidence type="ECO:0000313" key="1">
    <source>
        <dbReference type="EMBL" id="MBZ0155439.1"/>
    </source>
</evidence>
<protein>
    <submittedName>
        <fullName evidence="1">Uncharacterized protein</fullName>
    </submittedName>
</protein>
<sequence>MEVSISNFQGKWTGRIYGTNTGNVFMELSQTENQVQGIAHLCDDKFGIALYDISGSITDGTMIINGTPKQASEGGILGETTIIAELKQDGSLASRWETTIGSAGTVRLYPHNYEEKFSKTAEPEQIYNKIVPIGSVRLFKKDVNALFNIIEKDFSEGRLIVTYMQRSNEVTRFATDFVSNLDDIEELRSLKIFIQEPEAPGINKMVTVDFFERDSSSVRVSGINESWVVGKAESINKEIANYQNKVVTNYRRCGLRKPN</sequence>
<comment type="caution">
    <text evidence="1">The sequence shown here is derived from an EMBL/GenBank/DDBJ whole genome shotgun (WGS) entry which is preliminary data.</text>
</comment>
<dbReference type="AlphaFoldDB" id="A0A953JAX3"/>